<name>A0A5N5K926_9ROSI</name>
<keyword evidence="7" id="KW-0175">Coiled coil</keyword>
<evidence type="ECO:0000256" key="1">
    <source>
        <dbReference type="ARBA" id="ARBA00004186"/>
    </source>
</evidence>
<accession>A0A5N5K926</accession>
<dbReference type="GO" id="GO:0051301">
    <property type="term" value="P:cell division"/>
    <property type="evidence" value="ECO:0007669"/>
    <property type="project" value="UniProtKB-KW"/>
</dbReference>
<keyword evidence="9" id="KW-0131">Cell cycle</keyword>
<keyword evidence="3" id="KW-0963">Cytoplasm</keyword>
<dbReference type="GO" id="GO:0005815">
    <property type="term" value="C:microtubule organizing center"/>
    <property type="evidence" value="ECO:0007669"/>
    <property type="project" value="TreeGrafter"/>
</dbReference>
<dbReference type="GO" id="GO:0072686">
    <property type="term" value="C:mitotic spindle"/>
    <property type="evidence" value="ECO:0007669"/>
    <property type="project" value="TreeGrafter"/>
</dbReference>
<dbReference type="GO" id="GO:0005874">
    <property type="term" value="C:microtubule"/>
    <property type="evidence" value="ECO:0007669"/>
    <property type="project" value="UniProtKB-KW"/>
</dbReference>
<keyword evidence="5" id="KW-0493">Microtubule</keyword>
<dbReference type="Proteomes" id="UP000326939">
    <property type="component" value="Chromosome 14"/>
</dbReference>
<organism evidence="11 12">
    <name type="scientific">Salix brachista</name>
    <dbReference type="NCBI Taxonomy" id="2182728"/>
    <lineage>
        <taxon>Eukaryota</taxon>
        <taxon>Viridiplantae</taxon>
        <taxon>Streptophyta</taxon>
        <taxon>Embryophyta</taxon>
        <taxon>Tracheophyta</taxon>
        <taxon>Spermatophyta</taxon>
        <taxon>Magnoliopsida</taxon>
        <taxon>eudicotyledons</taxon>
        <taxon>Gunneridae</taxon>
        <taxon>Pentapetalae</taxon>
        <taxon>rosids</taxon>
        <taxon>fabids</taxon>
        <taxon>Malpighiales</taxon>
        <taxon>Salicaceae</taxon>
        <taxon>Saliceae</taxon>
        <taxon>Salix</taxon>
    </lineage>
</organism>
<dbReference type="InterPro" id="IPR032733">
    <property type="entry name" value="HAUS3_N"/>
</dbReference>
<dbReference type="Pfam" id="PF14932">
    <property type="entry name" value="HAUS-augmin3"/>
    <property type="match status" value="1"/>
</dbReference>
<proteinExistence type="inferred from homology"/>
<evidence type="ECO:0000256" key="9">
    <source>
        <dbReference type="ARBA" id="ARBA00023306"/>
    </source>
</evidence>
<keyword evidence="8" id="KW-0206">Cytoskeleton</keyword>
<comment type="subcellular location">
    <subcellularLocation>
        <location evidence="1">Cytoplasm</location>
        <location evidence="1">Cytoskeleton</location>
        <location evidence="1">Spindle</location>
    </subcellularLocation>
</comment>
<comment type="similarity">
    <text evidence="2">Belongs to the HAUS3 family.</text>
</comment>
<keyword evidence="4" id="KW-0132">Cell division</keyword>
<dbReference type="EMBL" id="VDCV01000014">
    <property type="protein sequence ID" value="KAB5527892.1"/>
    <property type="molecule type" value="Genomic_DNA"/>
</dbReference>
<evidence type="ECO:0000256" key="7">
    <source>
        <dbReference type="ARBA" id="ARBA00023054"/>
    </source>
</evidence>
<dbReference type="GO" id="GO:0051225">
    <property type="term" value="P:spindle assembly"/>
    <property type="evidence" value="ECO:0007669"/>
    <property type="project" value="InterPro"/>
</dbReference>
<dbReference type="GO" id="GO:0070652">
    <property type="term" value="C:HAUS complex"/>
    <property type="evidence" value="ECO:0007669"/>
    <property type="project" value="InterPro"/>
</dbReference>
<evidence type="ECO:0000313" key="11">
    <source>
        <dbReference type="EMBL" id="KAB5527892.1"/>
    </source>
</evidence>
<dbReference type="AlphaFoldDB" id="A0A5N5K926"/>
<protein>
    <recommendedName>
        <fullName evidence="10">HAUS augmin-like complex subunit 3 N-terminal domain-containing protein</fullName>
    </recommendedName>
</protein>
<evidence type="ECO:0000256" key="2">
    <source>
        <dbReference type="ARBA" id="ARBA00009645"/>
    </source>
</evidence>
<feature type="domain" description="HAUS augmin-like complex subunit 3 N-terminal" evidence="10">
    <location>
        <begin position="9"/>
        <end position="192"/>
    </location>
</feature>
<evidence type="ECO:0000259" key="10">
    <source>
        <dbReference type="Pfam" id="PF14932"/>
    </source>
</evidence>
<dbReference type="PANTHER" id="PTHR19378">
    <property type="entry name" value="GOLGIN- RELATED"/>
    <property type="match status" value="1"/>
</dbReference>
<evidence type="ECO:0000256" key="3">
    <source>
        <dbReference type="ARBA" id="ARBA00022490"/>
    </source>
</evidence>
<evidence type="ECO:0000313" key="12">
    <source>
        <dbReference type="Proteomes" id="UP000326939"/>
    </source>
</evidence>
<gene>
    <name evidence="11" type="ORF">DKX38_021739</name>
</gene>
<keyword evidence="12" id="KW-1185">Reference proteome</keyword>
<dbReference type="GO" id="GO:0031023">
    <property type="term" value="P:microtubule organizing center organization"/>
    <property type="evidence" value="ECO:0007669"/>
    <property type="project" value="TreeGrafter"/>
</dbReference>
<dbReference type="InterPro" id="IPR026206">
    <property type="entry name" value="HAUS3"/>
</dbReference>
<comment type="caution">
    <text evidence="11">The sequence shown here is derived from an EMBL/GenBank/DDBJ whole genome shotgun (WGS) entry which is preliminary data.</text>
</comment>
<evidence type="ECO:0000256" key="5">
    <source>
        <dbReference type="ARBA" id="ARBA00022701"/>
    </source>
</evidence>
<reference evidence="12" key="1">
    <citation type="journal article" date="2019" name="Gigascience">
        <title>De novo genome assembly of the endangered Acer yangbiense, a plant species with extremely small populations endemic to Yunnan Province, China.</title>
        <authorList>
            <person name="Yang J."/>
            <person name="Wariss H.M."/>
            <person name="Tao L."/>
            <person name="Zhang R."/>
            <person name="Yun Q."/>
            <person name="Hollingsworth P."/>
            <person name="Dao Z."/>
            <person name="Luo G."/>
            <person name="Guo H."/>
            <person name="Ma Y."/>
            <person name="Sun W."/>
        </authorList>
    </citation>
    <scope>NUCLEOTIDE SEQUENCE [LARGE SCALE GENOMIC DNA]</scope>
    <source>
        <strain evidence="12">cv. br00</strain>
    </source>
</reference>
<evidence type="ECO:0000256" key="8">
    <source>
        <dbReference type="ARBA" id="ARBA00023212"/>
    </source>
</evidence>
<keyword evidence="6" id="KW-0498">Mitosis</keyword>
<dbReference type="PANTHER" id="PTHR19378:SF0">
    <property type="entry name" value="HAUS AUGMIN-LIKE COMPLEX SUBUNIT 3"/>
    <property type="match status" value="1"/>
</dbReference>
<evidence type="ECO:0000256" key="6">
    <source>
        <dbReference type="ARBA" id="ARBA00022776"/>
    </source>
</evidence>
<evidence type="ECO:0000256" key="4">
    <source>
        <dbReference type="ARBA" id="ARBA00022618"/>
    </source>
</evidence>
<sequence>MIFISFCLRDATSAYKDEALELQKELRHLQVQFDLLSGQASALIQGRRARVAATSTVNGCLAAVDDTLSARNLRMNEILGRIASTAQELARYHSGDEGDIYLAYSDFHQYWLQDSSCIKEINQWFSKQLDTGPFRLVAEEGKSKCSWVSLDDVSNILVRDLEQSHHQRVSELQRLRSIFGTSERQWVEAQVENAKQQAILMVLKSQVTSDEAHIHLDLHSLRRKHAVLVEELSNLHHKEEKLLSETIPDLCWELAQLQDTYILQGDYDLKVMRQEYYINRQKMLINHLINQLARHQFLKIACQLEKKNMLGAYSLLKVIESELQGYLSSTMGRVGRCLALTQAASDLQEQGAVDDRDTLLHGVRDLLSIHSNAQAGLSIYVSAPGIVQQISALHADLMTLQSDLENSLPEDRNRCIIELCTLIQSLQQLLFASSTTAQPILTPRTLMKELDEMEKINGKLSVAVEEVTLEHCKKNEIVKHHSQEVGLQRRVFVDFFCNPERLRSQVRELTARVRALQAA</sequence>